<comment type="caution">
    <text evidence="2">The sequence shown here is derived from an EMBL/GenBank/DDBJ whole genome shotgun (WGS) entry which is preliminary data.</text>
</comment>
<evidence type="ECO:0000259" key="1">
    <source>
        <dbReference type="Pfam" id="PF08759"/>
    </source>
</evidence>
<dbReference type="AlphaFoldDB" id="A0A016ACX0"/>
<proteinExistence type="predicted"/>
<dbReference type="Proteomes" id="UP000022272">
    <property type="component" value="Unassembled WGS sequence"/>
</dbReference>
<evidence type="ECO:0000313" key="3">
    <source>
        <dbReference type="Proteomes" id="UP000022272"/>
    </source>
</evidence>
<dbReference type="RefSeq" id="WP_005794519.1">
    <property type="nucleotide sequence ID" value="NZ_JGDM01000047.1"/>
</dbReference>
<name>A0A016ACX0_BACFG</name>
<accession>A0A016ACX0</accession>
<dbReference type="Pfam" id="PF08759">
    <property type="entry name" value="GT-D"/>
    <property type="match status" value="1"/>
</dbReference>
<feature type="domain" description="Glycosyltransferase GT-D fold" evidence="1">
    <location>
        <begin position="57"/>
        <end position="281"/>
    </location>
</feature>
<reference evidence="2 3" key="1">
    <citation type="submission" date="2014-02" db="EMBL/GenBank/DDBJ databases">
        <authorList>
            <person name="Sears C."/>
            <person name="Carroll K."/>
            <person name="Sack B.R."/>
            <person name="Qadri F."/>
            <person name="Myers L.L."/>
            <person name="Chung G.-T."/>
            <person name="Escheverria P."/>
            <person name="Fraser C.M."/>
            <person name="Sadzewicz L."/>
            <person name="Shefchek K.A."/>
            <person name="Tallon L."/>
            <person name="Das S.P."/>
            <person name="Daugherty S."/>
            <person name="Mongodin E.F."/>
        </authorList>
    </citation>
    <scope>NUCLEOTIDE SEQUENCE [LARGE SCALE GENOMIC DNA]</scope>
    <source>
        <strain evidence="2 3">2-F-2 #4</strain>
    </source>
</reference>
<sequence>MNIRQLTDNIRYKMKYGSTVEWYNFWYIVLRRRQKVIPQVASIDETIRQIASERCSVSRFGDGEILLTQASKNIGFQKGDPALAERLKEVLKSHEQGHLVCVSDVFQHLERYNRKARRFWRTHFFIYGPWWDCLLVPGRKYYNTFVTRPYMDFASKQDCGRWFRDMKAIWEDRDIVFIEGEKSRLGIGNDLFDNVRSIHRILCPPCNAFSRIDDIIAEALKQSKDVLFLIALGPTATVLAYDLFKSGYQAIDIGHVDIEYEWWRMRARRKVKLERKYVNEVPDGNRVADAGEEYKRQIIAKIS</sequence>
<dbReference type="NCBIfam" id="TIGR03728">
    <property type="entry name" value="glyco_access_1"/>
    <property type="match status" value="1"/>
</dbReference>
<organism evidence="2 3">
    <name type="scientific">Bacteroides fragilis str. 2-F-2 #4</name>
    <dbReference type="NCBI Taxonomy" id="1339280"/>
    <lineage>
        <taxon>Bacteria</taxon>
        <taxon>Pseudomonadati</taxon>
        <taxon>Bacteroidota</taxon>
        <taxon>Bacteroidia</taxon>
        <taxon>Bacteroidales</taxon>
        <taxon>Bacteroidaceae</taxon>
        <taxon>Bacteroides</taxon>
    </lineage>
</organism>
<dbReference type="PATRIC" id="fig|1339280.3.peg.1868"/>
<protein>
    <recommendedName>
        <fullName evidence="1">Glycosyltransferase GT-D fold domain-containing protein</fullName>
    </recommendedName>
</protein>
<evidence type="ECO:0000313" key="2">
    <source>
        <dbReference type="EMBL" id="EXZ44834.1"/>
    </source>
</evidence>
<gene>
    <name evidence="2" type="ORF">M076_1944</name>
</gene>
<dbReference type="InterPro" id="IPR014869">
    <property type="entry name" value="GT-D"/>
</dbReference>
<dbReference type="EMBL" id="JGDM01000047">
    <property type="protein sequence ID" value="EXZ44834.1"/>
    <property type="molecule type" value="Genomic_DNA"/>
</dbReference>